<dbReference type="PATRIC" id="fig|1619313.3.peg.4076"/>
<dbReference type="PANTHER" id="PTHR47506">
    <property type="entry name" value="TRANSCRIPTIONAL REGULATORY PROTEIN"/>
    <property type="match status" value="1"/>
</dbReference>
<dbReference type="InterPro" id="IPR036271">
    <property type="entry name" value="Tet_transcr_reg_TetR-rel_C_sf"/>
</dbReference>
<dbReference type="KEGG" id="ege:EM595_p0448"/>
<keyword evidence="7" id="KW-1185">Reference proteome</keyword>
<keyword evidence="3" id="KW-0804">Transcription</keyword>
<gene>
    <name evidence="6" type="ORF">EM595_p0448</name>
</gene>
<name>A0A0U5LAM9_9GAMM</name>
<geneLocation type="plasmid" evidence="7">
    <name>pEM01</name>
</geneLocation>
<dbReference type="GO" id="GO:0003677">
    <property type="term" value="F:DNA binding"/>
    <property type="evidence" value="ECO:0007669"/>
    <property type="project" value="UniProtKB-KW"/>
</dbReference>
<evidence type="ECO:0000313" key="6">
    <source>
        <dbReference type="EMBL" id="CUU26144.1"/>
    </source>
</evidence>
<reference evidence="7" key="1">
    <citation type="submission" date="2015-11" db="EMBL/GenBank/DDBJ databases">
        <authorList>
            <person name="Blom J."/>
        </authorList>
    </citation>
    <scope>NUCLEOTIDE SEQUENCE [LARGE SCALE GENOMIC DNA]</scope>
    <source>
        <plasmid evidence="7">pEM01</plasmid>
    </source>
</reference>
<feature type="domain" description="HTH tetR-type" evidence="4">
    <location>
        <begin position="13"/>
        <end position="60"/>
    </location>
</feature>
<dbReference type="Proteomes" id="UP000059419">
    <property type="component" value="Plasmid pEM01"/>
</dbReference>
<dbReference type="InterPro" id="IPR001647">
    <property type="entry name" value="HTH_TetR"/>
</dbReference>
<evidence type="ECO:0000256" key="1">
    <source>
        <dbReference type="ARBA" id="ARBA00023015"/>
    </source>
</evidence>
<dbReference type="Pfam" id="PF16925">
    <property type="entry name" value="TetR_C_13"/>
    <property type="match status" value="1"/>
</dbReference>
<dbReference type="SUPFAM" id="SSF48498">
    <property type="entry name" value="Tetracyclin repressor-like, C-terminal domain"/>
    <property type="match status" value="1"/>
</dbReference>
<accession>A0A0U5LAM9</accession>
<feature type="domain" description="Tetracyclin repressor-like C-terminal" evidence="5">
    <location>
        <begin position="96"/>
        <end position="166"/>
    </location>
</feature>
<protein>
    <submittedName>
        <fullName evidence="6">TetR family transcriptional regulator</fullName>
    </submittedName>
</protein>
<evidence type="ECO:0000256" key="3">
    <source>
        <dbReference type="ARBA" id="ARBA00023163"/>
    </source>
</evidence>
<dbReference type="AlphaFoldDB" id="A0A0U5LAM9"/>
<evidence type="ECO:0000259" key="5">
    <source>
        <dbReference type="Pfam" id="PF16925"/>
    </source>
</evidence>
<organism evidence="6 7">
    <name type="scientific">Duffyella gerundensis</name>
    <dbReference type="NCBI Taxonomy" id="1619313"/>
    <lineage>
        <taxon>Bacteria</taxon>
        <taxon>Pseudomonadati</taxon>
        <taxon>Pseudomonadota</taxon>
        <taxon>Gammaproteobacteria</taxon>
        <taxon>Enterobacterales</taxon>
        <taxon>Erwiniaceae</taxon>
        <taxon>Duffyella</taxon>
    </lineage>
</organism>
<dbReference type="Gene3D" id="1.10.10.60">
    <property type="entry name" value="Homeodomain-like"/>
    <property type="match status" value="1"/>
</dbReference>
<dbReference type="EMBL" id="LN907828">
    <property type="protein sequence ID" value="CUU26144.1"/>
    <property type="molecule type" value="Genomic_DNA"/>
</dbReference>
<dbReference type="Gene3D" id="1.10.357.10">
    <property type="entry name" value="Tetracycline Repressor, domain 2"/>
    <property type="match status" value="1"/>
</dbReference>
<evidence type="ECO:0000313" key="7">
    <source>
        <dbReference type="Proteomes" id="UP000059419"/>
    </source>
</evidence>
<dbReference type="Pfam" id="PF00440">
    <property type="entry name" value="TetR_N"/>
    <property type="match status" value="1"/>
</dbReference>
<evidence type="ECO:0000259" key="4">
    <source>
        <dbReference type="Pfam" id="PF00440"/>
    </source>
</evidence>
<evidence type="ECO:0000256" key="2">
    <source>
        <dbReference type="ARBA" id="ARBA00023125"/>
    </source>
</evidence>
<dbReference type="InterPro" id="IPR011075">
    <property type="entry name" value="TetR_C"/>
</dbReference>
<keyword evidence="1" id="KW-0805">Transcription regulation</keyword>
<keyword evidence="2" id="KW-0238">DNA-binding</keyword>
<dbReference type="PANTHER" id="PTHR47506:SF1">
    <property type="entry name" value="HTH-TYPE TRANSCRIPTIONAL REGULATOR YJDC"/>
    <property type="match status" value="1"/>
</dbReference>
<sequence length="203" mass="22519">MGRPRTFDRDEAIRQAMYLFWQYGYESTSLALLKANLGNGITAPSFYAAFGSKEALFEEVVDCYSSTYGQVNDCLWDDSLNPREATELALRRSAKMQTEQGHPSGCLIALSIITCSPGHEHIRQILESRRTRTREGFLKCVLRAIDSGELAADTDARALAMYLHCFEIGLSTEARDGVTGKELNASVSFAMKAWDANSLLSDN</sequence>
<proteinExistence type="predicted"/>
<dbReference type="InterPro" id="IPR009057">
    <property type="entry name" value="Homeodomain-like_sf"/>
</dbReference>
<dbReference type="SUPFAM" id="SSF46689">
    <property type="entry name" value="Homeodomain-like"/>
    <property type="match status" value="1"/>
</dbReference>